<gene>
    <name evidence="1" type="ORF">HNR51_004342</name>
</gene>
<accession>A0AA40VE64</accession>
<dbReference type="AlphaFoldDB" id="A0AA40VE64"/>
<dbReference type="EMBL" id="JACJIB010000008">
    <property type="protein sequence ID" value="MBA8915242.1"/>
    <property type="molecule type" value="Genomic_DNA"/>
</dbReference>
<evidence type="ECO:0000313" key="1">
    <source>
        <dbReference type="EMBL" id="MBA8915242.1"/>
    </source>
</evidence>
<name>A0AA40VE64_9HYPH</name>
<reference evidence="1 2" key="1">
    <citation type="submission" date="2020-08" db="EMBL/GenBank/DDBJ databases">
        <title>Genomic Encyclopedia of Type Strains, Phase IV (KMG-IV): sequencing the most valuable type-strain genomes for metagenomic binning, comparative biology and taxonomic classification.</title>
        <authorList>
            <person name="Goeker M."/>
        </authorList>
    </citation>
    <scope>NUCLEOTIDE SEQUENCE [LARGE SCALE GENOMIC DNA]</scope>
    <source>
        <strain evidence="1 2">DSM 11490</strain>
    </source>
</reference>
<dbReference type="RefSeq" id="WP_182556278.1">
    <property type="nucleotide sequence ID" value="NZ_BPRF01000019.1"/>
</dbReference>
<keyword evidence="2" id="KW-1185">Reference proteome</keyword>
<comment type="caution">
    <text evidence="1">The sequence shown here is derived from an EMBL/GenBank/DDBJ whole genome shotgun (WGS) entry which is preliminary data.</text>
</comment>
<evidence type="ECO:0000313" key="2">
    <source>
        <dbReference type="Proteomes" id="UP000543554"/>
    </source>
</evidence>
<protein>
    <submittedName>
        <fullName evidence="1">Uncharacterized protein</fullName>
    </submittedName>
</protein>
<sequence length="99" mass="11114">MPRKPNSKNGYLELLDGYYRVTIGVPVKLRPLLGYRLEGALGTRSLLSANVLKRPVVTDFKTRINKAWEALGDQPRSAQVEATEWAKMVSDGRTRRPAC</sequence>
<dbReference type="Proteomes" id="UP000543554">
    <property type="component" value="Unassembled WGS sequence"/>
</dbReference>
<organism evidence="1 2">
    <name type="scientific">Methylorubrum thiocyanatum</name>
    <dbReference type="NCBI Taxonomy" id="47958"/>
    <lineage>
        <taxon>Bacteria</taxon>
        <taxon>Pseudomonadati</taxon>
        <taxon>Pseudomonadota</taxon>
        <taxon>Alphaproteobacteria</taxon>
        <taxon>Hyphomicrobiales</taxon>
        <taxon>Methylobacteriaceae</taxon>
        <taxon>Methylorubrum</taxon>
    </lineage>
</organism>
<proteinExistence type="predicted"/>